<dbReference type="Proteomes" id="UP000676967">
    <property type="component" value="Chromosome"/>
</dbReference>
<reference evidence="2 3" key="1">
    <citation type="submission" date="2020-08" db="EMBL/GenBank/DDBJ databases">
        <title>Whole genome shotgun sequence of Actinoplanes ianthinogenes NBRC 13996.</title>
        <authorList>
            <person name="Komaki H."/>
            <person name="Tamura T."/>
        </authorList>
    </citation>
    <scope>NUCLEOTIDE SEQUENCE [LARGE SCALE GENOMIC DNA]</scope>
    <source>
        <strain evidence="2 3">NBRC 13996</strain>
    </source>
</reference>
<gene>
    <name evidence="2" type="ORF">Aiant_11410</name>
</gene>
<organism evidence="2 3">
    <name type="scientific">Actinoplanes ianthinogenes</name>
    <dbReference type="NCBI Taxonomy" id="122358"/>
    <lineage>
        <taxon>Bacteria</taxon>
        <taxon>Bacillati</taxon>
        <taxon>Actinomycetota</taxon>
        <taxon>Actinomycetes</taxon>
        <taxon>Micromonosporales</taxon>
        <taxon>Micromonosporaceae</taxon>
        <taxon>Actinoplanes</taxon>
    </lineage>
</organism>
<keyword evidence="1" id="KW-1133">Transmembrane helix</keyword>
<name>A0ABM7LMP3_9ACTN</name>
<evidence type="ECO:0000256" key="1">
    <source>
        <dbReference type="SAM" id="Phobius"/>
    </source>
</evidence>
<protein>
    <submittedName>
        <fullName evidence="2">Uncharacterized protein</fullName>
    </submittedName>
</protein>
<feature type="transmembrane region" description="Helical" evidence="1">
    <location>
        <begin position="40"/>
        <end position="59"/>
    </location>
</feature>
<proteinExistence type="predicted"/>
<evidence type="ECO:0000313" key="3">
    <source>
        <dbReference type="Proteomes" id="UP000676967"/>
    </source>
</evidence>
<keyword evidence="3" id="KW-1185">Reference proteome</keyword>
<sequence length="295" mass="31420">MIIELEPPAERDLPPARAARMRASLLSRTRAEPRRTRRGLRLAVAATLTVAAAFGAFLVRPQHLPTTLAMGPGELSGSLRTVVDDCLASRATFRKLGNEERARTGLPPEHSFPVAAGDVAVAAESDGRALALFLNDDGYFACDSEQHVNPITGVRSEPSGGLADDRWGASKDWLPGPVQVLFLSSTDVDAGKVEAAGRISPRVARLIVDDGSGRTFRARLADGAFGLLTTESVAAGSRLIGYDAAGEVIFAEPLFDGAFARIKTCYVNDTGQAVYLPPDTEKPTTKCLPAEPWHT</sequence>
<dbReference type="RefSeq" id="WP_189335929.1">
    <property type="nucleotide sequence ID" value="NZ_AP023356.1"/>
</dbReference>
<dbReference type="EMBL" id="AP023356">
    <property type="protein sequence ID" value="BCJ40484.1"/>
    <property type="molecule type" value="Genomic_DNA"/>
</dbReference>
<accession>A0ABM7LMP3</accession>
<evidence type="ECO:0000313" key="2">
    <source>
        <dbReference type="EMBL" id="BCJ40484.1"/>
    </source>
</evidence>
<keyword evidence="1" id="KW-0812">Transmembrane</keyword>
<keyword evidence="1" id="KW-0472">Membrane</keyword>